<evidence type="ECO:0000313" key="2">
    <source>
        <dbReference type="EMBL" id="GFR24751.1"/>
    </source>
</evidence>
<dbReference type="Gene3D" id="3.60.10.10">
    <property type="entry name" value="Endonuclease/exonuclease/phosphatase"/>
    <property type="match status" value="1"/>
</dbReference>
<dbReference type="EMBL" id="BMAO01028440">
    <property type="protein sequence ID" value="GFR24751.1"/>
    <property type="molecule type" value="Genomic_DNA"/>
</dbReference>
<evidence type="ECO:0000313" key="3">
    <source>
        <dbReference type="Proteomes" id="UP000887116"/>
    </source>
</evidence>
<dbReference type="InterPro" id="IPR005135">
    <property type="entry name" value="Endo/exonuclease/phosphatase"/>
</dbReference>
<dbReference type="Proteomes" id="UP000887116">
    <property type="component" value="Unassembled WGS sequence"/>
</dbReference>
<dbReference type="PANTHER" id="PTHR33273:SF4">
    <property type="entry name" value="ENDONUCLEASE_EXONUCLEASE_PHOSPHATASE DOMAIN-CONTAINING PROTEIN"/>
    <property type="match status" value="1"/>
</dbReference>
<evidence type="ECO:0000259" key="1">
    <source>
        <dbReference type="Pfam" id="PF14529"/>
    </source>
</evidence>
<dbReference type="PANTHER" id="PTHR33273">
    <property type="entry name" value="DOMAIN-CONTAINING PROTEIN, PUTATIVE-RELATED"/>
    <property type="match status" value="1"/>
</dbReference>
<gene>
    <name evidence="2" type="primary">NCL1_34574</name>
    <name evidence="2" type="ORF">TNCT_16111</name>
</gene>
<reference evidence="2" key="1">
    <citation type="submission" date="2020-07" db="EMBL/GenBank/DDBJ databases">
        <title>Multicomponent nature underlies the extraordinary mechanical properties of spider dragline silk.</title>
        <authorList>
            <person name="Kono N."/>
            <person name="Nakamura H."/>
            <person name="Mori M."/>
            <person name="Yoshida Y."/>
            <person name="Ohtoshi R."/>
            <person name="Malay A.D."/>
            <person name="Moran D.A.P."/>
            <person name="Tomita M."/>
            <person name="Numata K."/>
            <person name="Arakawa K."/>
        </authorList>
    </citation>
    <scope>NUCLEOTIDE SEQUENCE</scope>
</reference>
<feature type="domain" description="Endonuclease/exonuclease/phosphatase" evidence="1">
    <location>
        <begin position="319"/>
        <end position="428"/>
    </location>
</feature>
<dbReference type="InterPro" id="IPR036691">
    <property type="entry name" value="Endo/exonu/phosph_ase_sf"/>
</dbReference>
<proteinExistence type="predicted"/>
<dbReference type="SUPFAM" id="SSF56219">
    <property type="entry name" value="DNase I-like"/>
    <property type="match status" value="1"/>
</dbReference>
<accession>A0A8X6HIU0</accession>
<dbReference type="OrthoDB" id="6513346at2759"/>
<dbReference type="GO" id="GO:0003824">
    <property type="term" value="F:catalytic activity"/>
    <property type="evidence" value="ECO:0007669"/>
    <property type="project" value="InterPro"/>
</dbReference>
<keyword evidence="3" id="KW-1185">Reference proteome</keyword>
<dbReference type="Pfam" id="PF14529">
    <property type="entry name" value="Exo_endo_phos_2"/>
    <property type="match status" value="1"/>
</dbReference>
<organism evidence="2 3">
    <name type="scientific">Trichonephila clavata</name>
    <name type="common">Joro spider</name>
    <name type="synonym">Nephila clavata</name>
    <dbReference type="NCBI Taxonomy" id="2740835"/>
    <lineage>
        <taxon>Eukaryota</taxon>
        <taxon>Metazoa</taxon>
        <taxon>Ecdysozoa</taxon>
        <taxon>Arthropoda</taxon>
        <taxon>Chelicerata</taxon>
        <taxon>Arachnida</taxon>
        <taxon>Araneae</taxon>
        <taxon>Araneomorphae</taxon>
        <taxon>Entelegynae</taxon>
        <taxon>Araneoidea</taxon>
        <taxon>Nephilidae</taxon>
        <taxon>Trichonephila</taxon>
    </lineage>
</organism>
<comment type="caution">
    <text evidence="2">The sequence shown here is derived from an EMBL/GenBank/DDBJ whole genome shotgun (WGS) entry which is preliminary data.</text>
</comment>
<dbReference type="AlphaFoldDB" id="A0A8X6HIU0"/>
<name>A0A8X6HIU0_TRICU</name>
<sequence length="637" mass="72376">MTSNLEPPPLVNDQSVLMDDDSFPILQNDEQRCNTIKAFEKEVKIFSARKDYVAEMVQIESKDEHPNQETVTKLQEELMTLENKVLFLEGKVTESLPCPVALCNHNFKYRSIKRHAEPIIRAGKLTQLTNKRNLKVNDKNDKDLKDFTFPKKTVKPVPQENSQKSIPMQNSYAALNTAKTDAEDVTPVINKTKPISMKMNNRYTQILQELHRTHPTATNSYFNGYIKIQAETPDHHREITQYLTTQKVEYFVTDPIANRPLKLVIKGLPADTKIDDIKADLISKGIKIDKVAQLKKFSDKTPLPIFMIEVVRDENVEDIHMASIYYPPGSSTSLGDDLDIIFNLNKPAILMGDFNAKHTSWGCSRSETRGNRLYSYITRKNIDLFAPTTPTRYGTASASIIDYALLKNINWPCTIDSIPELSSDHNPVKLLFPKTSKFNLPPPQLNTTWSTFTNILSNADNFNLPNACSTHEIDSQVSNLTKDILHAHACSSKPFNKPEQPFVQGELKQLFKDRNKARKIWQTSRHPQHKTDLNRIQNIIKRKVNEYRQQVWEDNLTSLNTEDNSLRGAAKAFRRKAAPISALNGPAEHAGVRSLSSFASTDYESGQRTNCRRDSVCTQPKTPKANAREFVDGTTYI</sequence>
<protein>
    <recommendedName>
        <fullName evidence="1">Endonuclease/exonuclease/phosphatase domain-containing protein</fullName>
    </recommendedName>
</protein>